<sequence length="381" mass="42515">MHTVRISGDCADNKASYSTPPAALQEPSDSLLQCLSASFVMSQNISYSGGMAHGTSSNRFPECAGMRIHSGCGNAPINTYIPPLNSHIFSLDTPLLSPFNTSDSSSQIHLDSDPPRSKVTPHTPVSASSCLQASSVPSLAPGAPPRNSVHPVIDDPLLRFLCGDLSPSAPEGPSTTSGCNRQRNGKSKRSSADTKKPPKKRSRHNTEDHTEANSPSYRPYQEEQWAIQFEELLKYKARHGHCRIPNACHSNSSLSRWVKRQRYQYKLKQENKASALSDERVQQLEEVGFVWDYHAVVWEERRAELEQFKEELGNCSVPSHYPKNPPLSAWVKCQRRQYKRFIDGESSSMTVDRFAALDKMGFIWKVRGAKDRESSLNLDLL</sequence>
<evidence type="ECO:0000256" key="1">
    <source>
        <dbReference type="SAM" id="MobiDB-lite"/>
    </source>
</evidence>
<feature type="region of interest" description="Disordered" evidence="1">
    <location>
        <begin position="164"/>
        <end position="219"/>
    </location>
</feature>
<proteinExistence type="predicted"/>
<dbReference type="Proteomes" id="UP001295423">
    <property type="component" value="Unassembled WGS sequence"/>
</dbReference>
<keyword evidence="4" id="KW-1185">Reference proteome</keyword>
<feature type="domain" description="Helicase-associated" evidence="2">
    <location>
        <begin position="296"/>
        <end position="362"/>
    </location>
</feature>
<evidence type="ECO:0000313" key="3">
    <source>
        <dbReference type="EMBL" id="CAJ1954452.1"/>
    </source>
</evidence>
<dbReference type="Gene3D" id="6.10.140.530">
    <property type="match status" value="2"/>
</dbReference>
<feature type="region of interest" description="Disordered" evidence="1">
    <location>
        <begin position="101"/>
        <end position="150"/>
    </location>
</feature>
<reference evidence="3" key="1">
    <citation type="submission" date="2023-08" db="EMBL/GenBank/DDBJ databases">
        <authorList>
            <person name="Audoor S."/>
            <person name="Bilcke G."/>
        </authorList>
    </citation>
    <scope>NUCLEOTIDE SEQUENCE</scope>
</reference>
<feature type="domain" description="Helicase-associated" evidence="2">
    <location>
        <begin position="221"/>
        <end position="289"/>
    </location>
</feature>
<gene>
    <name evidence="3" type="ORF">CYCCA115_LOCUS15044</name>
</gene>
<dbReference type="Pfam" id="PF03457">
    <property type="entry name" value="HA"/>
    <property type="match status" value="2"/>
</dbReference>
<dbReference type="InterPro" id="IPR005114">
    <property type="entry name" value="Helicase_assoc"/>
</dbReference>
<accession>A0AAD2FWY0</accession>
<dbReference type="PANTHER" id="PTHR33418">
    <property type="entry name" value="HELICASE-ASSOCIATED"/>
    <property type="match status" value="1"/>
</dbReference>
<feature type="compositionally biased region" description="Polar residues" evidence="1">
    <location>
        <begin position="123"/>
        <end position="137"/>
    </location>
</feature>
<organism evidence="3 4">
    <name type="scientific">Cylindrotheca closterium</name>
    <dbReference type="NCBI Taxonomy" id="2856"/>
    <lineage>
        <taxon>Eukaryota</taxon>
        <taxon>Sar</taxon>
        <taxon>Stramenopiles</taxon>
        <taxon>Ochrophyta</taxon>
        <taxon>Bacillariophyta</taxon>
        <taxon>Bacillariophyceae</taxon>
        <taxon>Bacillariophycidae</taxon>
        <taxon>Bacillariales</taxon>
        <taxon>Bacillariaceae</taxon>
        <taxon>Cylindrotheca</taxon>
    </lineage>
</organism>
<name>A0AAD2FWY0_9STRA</name>
<feature type="region of interest" description="Disordered" evidence="1">
    <location>
        <begin position="1"/>
        <end position="22"/>
    </location>
</feature>
<dbReference type="PANTHER" id="PTHR33418:SF1">
    <property type="entry name" value="HELICASE-ASSOCIATED DOMAIN-CONTAINING PROTEIN"/>
    <property type="match status" value="1"/>
</dbReference>
<dbReference type="EMBL" id="CAKOGP040001869">
    <property type="protein sequence ID" value="CAJ1954452.1"/>
    <property type="molecule type" value="Genomic_DNA"/>
</dbReference>
<comment type="caution">
    <text evidence="3">The sequence shown here is derived from an EMBL/GenBank/DDBJ whole genome shotgun (WGS) entry which is preliminary data.</text>
</comment>
<evidence type="ECO:0000259" key="2">
    <source>
        <dbReference type="Pfam" id="PF03457"/>
    </source>
</evidence>
<evidence type="ECO:0000313" key="4">
    <source>
        <dbReference type="Proteomes" id="UP001295423"/>
    </source>
</evidence>
<protein>
    <recommendedName>
        <fullName evidence="2">Helicase-associated domain-containing protein</fullName>
    </recommendedName>
</protein>
<dbReference type="AlphaFoldDB" id="A0AAD2FWY0"/>
<feature type="compositionally biased region" description="Polar residues" evidence="1">
    <location>
        <begin position="173"/>
        <end position="182"/>
    </location>
</feature>